<dbReference type="Proteomes" id="UP001501231">
    <property type="component" value="Unassembled WGS sequence"/>
</dbReference>
<dbReference type="InterPro" id="IPR036388">
    <property type="entry name" value="WH-like_DNA-bd_sf"/>
</dbReference>
<name>A0ABN3IF41_9ACTN</name>
<dbReference type="Gene3D" id="1.10.10.10">
    <property type="entry name" value="Winged helix-like DNA-binding domain superfamily/Winged helix DNA-binding domain"/>
    <property type="match status" value="1"/>
</dbReference>
<dbReference type="PROSITE" id="PS50949">
    <property type="entry name" value="HTH_GNTR"/>
    <property type="match status" value="1"/>
</dbReference>
<dbReference type="PANTHER" id="PTHR43537:SF5">
    <property type="entry name" value="UXU OPERON TRANSCRIPTIONAL REGULATOR"/>
    <property type="match status" value="1"/>
</dbReference>
<dbReference type="Gene3D" id="1.20.120.530">
    <property type="entry name" value="GntR ligand-binding domain-like"/>
    <property type="match status" value="1"/>
</dbReference>
<evidence type="ECO:0000313" key="5">
    <source>
        <dbReference type="EMBL" id="GAA2403069.1"/>
    </source>
</evidence>
<protein>
    <submittedName>
        <fullName evidence="5">FadR/GntR family transcriptional regulator</fullName>
    </submittedName>
</protein>
<evidence type="ECO:0000313" key="6">
    <source>
        <dbReference type="Proteomes" id="UP001501231"/>
    </source>
</evidence>
<dbReference type="PANTHER" id="PTHR43537">
    <property type="entry name" value="TRANSCRIPTIONAL REGULATOR, GNTR FAMILY"/>
    <property type="match status" value="1"/>
</dbReference>
<evidence type="ECO:0000256" key="2">
    <source>
        <dbReference type="ARBA" id="ARBA00023125"/>
    </source>
</evidence>
<dbReference type="Pfam" id="PF00392">
    <property type="entry name" value="GntR"/>
    <property type="match status" value="1"/>
</dbReference>
<keyword evidence="3" id="KW-0804">Transcription</keyword>
<accession>A0ABN3IF41</accession>
<dbReference type="SMART" id="SM00345">
    <property type="entry name" value="HTH_GNTR"/>
    <property type="match status" value="1"/>
</dbReference>
<feature type="domain" description="HTH gntR-type" evidence="4">
    <location>
        <begin position="30"/>
        <end position="100"/>
    </location>
</feature>
<dbReference type="InterPro" id="IPR008920">
    <property type="entry name" value="TF_FadR/GntR_C"/>
</dbReference>
<proteinExistence type="predicted"/>
<dbReference type="PRINTS" id="PR00035">
    <property type="entry name" value="HTHGNTR"/>
</dbReference>
<evidence type="ECO:0000256" key="1">
    <source>
        <dbReference type="ARBA" id="ARBA00023015"/>
    </source>
</evidence>
<dbReference type="Pfam" id="PF07729">
    <property type="entry name" value="FCD"/>
    <property type="match status" value="1"/>
</dbReference>
<keyword evidence="1" id="KW-0805">Transcription regulation</keyword>
<sequence>MSAPEPATAIARLSRGCMDIVVGDAATRLLKTSESVARDIVHDMVEQGLRTGDRMPAEPAMLECYGVSRQSLREGLRLLEVQGLISIRPGPGGGPVVGSIDPGNLGKTATLYYHLAGATYSELFDSWVLMESMLAELAARNSDRATARKALEPFLDAAETDSPEFFKHHSYFHSVLGTLAGNRVLELTFRTAGLIVSHHILAGAADPRDIRQTFDADHALVAKAIMGGHPRKAHNQMAEHIRNVAAYYEAYQSMNSLIEWR</sequence>
<dbReference type="InterPro" id="IPR036390">
    <property type="entry name" value="WH_DNA-bd_sf"/>
</dbReference>
<keyword evidence="6" id="KW-1185">Reference proteome</keyword>
<reference evidence="5 6" key="1">
    <citation type="journal article" date="2019" name="Int. J. Syst. Evol. Microbiol.">
        <title>The Global Catalogue of Microorganisms (GCM) 10K type strain sequencing project: providing services to taxonomists for standard genome sequencing and annotation.</title>
        <authorList>
            <consortium name="The Broad Institute Genomics Platform"/>
            <consortium name="The Broad Institute Genome Sequencing Center for Infectious Disease"/>
            <person name="Wu L."/>
            <person name="Ma J."/>
        </authorList>
    </citation>
    <scope>NUCLEOTIDE SEQUENCE [LARGE SCALE GENOMIC DNA]</scope>
    <source>
        <strain evidence="5 6">JCM 3325</strain>
    </source>
</reference>
<dbReference type="SUPFAM" id="SSF48008">
    <property type="entry name" value="GntR ligand-binding domain-like"/>
    <property type="match status" value="1"/>
</dbReference>
<dbReference type="InterPro" id="IPR000524">
    <property type="entry name" value="Tscrpt_reg_HTH_GntR"/>
</dbReference>
<gene>
    <name evidence="5" type="ORF">GCM10010191_08280</name>
</gene>
<dbReference type="SMART" id="SM00895">
    <property type="entry name" value="FCD"/>
    <property type="match status" value="1"/>
</dbReference>
<keyword evidence="2" id="KW-0238">DNA-binding</keyword>
<evidence type="ECO:0000256" key="3">
    <source>
        <dbReference type="ARBA" id="ARBA00023163"/>
    </source>
</evidence>
<dbReference type="InterPro" id="IPR011711">
    <property type="entry name" value="GntR_C"/>
</dbReference>
<evidence type="ECO:0000259" key="4">
    <source>
        <dbReference type="PROSITE" id="PS50949"/>
    </source>
</evidence>
<dbReference type="SUPFAM" id="SSF46785">
    <property type="entry name" value="Winged helix' DNA-binding domain"/>
    <property type="match status" value="1"/>
</dbReference>
<dbReference type="EMBL" id="BAAARW010000002">
    <property type="protein sequence ID" value="GAA2403069.1"/>
    <property type="molecule type" value="Genomic_DNA"/>
</dbReference>
<organism evidence="5 6">
    <name type="scientific">Actinomadura vinacea</name>
    <dbReference type="NCBI Taxonomy" id="115336"/>
    <lineage>
        <taxon>Bacteria</taxon>
        <taxon>Bacillati</taxon>
        <taxon>Actinomycetota</taxon>
        <taxon>Actinomycetes</taxon>
        <taxon>Streptosporangiales</taxon>
        <taxon>Thermomonosporaceae</taxon>
        <taxon>Actinomadura</taxon>
    </lineage>
</organism>
<comment type="caution">
    <text evidence="5">The sequence shown here is derived from an EMBL/GenBank/DDBJ whole genome shotgun (WGS) entry which is preliminary data.</text>
</comment>